<proteinExistence type="predicted"/>
<name>A0AA94HS73_DESDE</name>
<evidence type="ECO:0000313" key="2">
    <source>
        <dbReference type="Proteomes" id="UP000182680"/>
    </source>
</evidence>
<dbReference type="RefSeq" id="WP_015939320.1">
    <property type="nucleotide sequence ID" value="NZ_FPIW01000015.1"/>
</dbReference>
<accession>A0AA94HS73</accession>
<sequence>MHDNIMKAIAEPLRGPLSPKGYDPELLYVECGRCGSPVMWEQGKATDILGVAGIDPLELDSSCLLVTDACPLCGGKGHYTVQIFRVSGDTQTRRPPYFGNA</sequence>
<gene>
    <name evidence="1" type="ORF">SAMN02910291_01159</name>
</gene>
<dbReference type="AlphaFoldDB" id="A0AA94HS73"/>
<reference evidence="2" key="1">
    <citation type="submission" date="2016-11" db="EMBL/GenBank/DDBJ databases">
        <authorList>
            <person name="Jaros S."/>
            <person name="Januszkiewicz K."/>
            <person name="Wedrychowicz H."/>
        </authorList>
    </citation>
    <scope>NUCLEOTIDE SEQUENCE [LARGE SCALE GENOMIC DNA]</scope>
    <source>
        <strain evidence="2">DSM 7057</strain>
    </source>
</reference>
<protein>
    <submittedName>
        <fullName evidence="1">Uncharacterized protein</fullName>
    </submittedName>
</protein>
<dbReference type="Proteomes" id="UP000182680">
    <property type="component" value="Unassembled WGS sequence"/>
</dbReference>
<comment type="caution">
    <text evidence="1">The sequence shown here is derived from an EMBL/GenBank/DDBJ whole genome shotgun (WGS) entry which is preliminary data.</text>
</comment>
<organism evidence="1 2">
    <name type="scientific">Desulfovibrio desulfuricans</name>
    <dbReference type="NCBI Taxonomy" id="876"/>
    <lineage>
        <taxon>Bacteria</taxon>
        <taxon>Pseudomonadati</taxon>
        <taxon>Thermodesulfobacteriota</taxon>
        <taxon>Desulfovibrionia</taxon>
        <taxon>Desulfovibrionales</taxon>
        <taxon>Desulfovibrionaceae</taxon>
        <taxon>Desulfovibrio</taxon>
    </lineage>
</organism>
<evidence type="ECO:0000313" key="1">
    <source>
        <dbReference type="EMBL" id="SFW40265.1"/>
    </source>
</evidence>
<dbReference type="EMBL" id="FPIW01000015">
    <property type="protein sequence ID" value="SFW40265.1"/>
    <property type="molecule type" value="Genomic_DNA"/>
</dbReference>
<dbReference type="OMA" id="MTRQFDP"/>